<proteinExistence type="predicted"/>
<dbReference type="GO" id="GO:0061630">
    <property type="term" value="F:ubiquitin protein ligase activity"/>
    <property type="evidence" value="ECO:0007669"/>
    <property type="project" value="TreeGrafter"/>
</dbReference>
<dbReference type="GO" id="GO:0008270">
    <property type="term" value="F:zinc ion binding"/>
    <property type="evidence" value="ECO:0007669"/>
    <property type="project" value="UniProtKB-KW"/>
</dbReference>
<accession>A0A6A1VSH6</accession>
<keyword evidence="2 4" id="KW-0863">Zinc-finger</keyword>
<evidence type="ECO:0000313" key="7">
    <source>
        <dbReference type="Proteomes" id="UP000516437"/>
    </source>
</evidence>
<dbReference type="Proteomes" id="UP000516437">
    <property type="component" value="Chromosome 4"/>
</dbReference>
<evidence type="ECO:0000259" key="5">
    <source>
        <dbReference type="PROSITE" id="PS50089"/>
    </source>
</evidence>
<comment type="caution">
    <text evidence="6">The sequence shown here is derived from an EMBL/GenBank/DDBJ whole genome shotgun (WGS) entry which is preliminary data.</text>
</comment>
<dbReference type="PANTHER" id="PTHR45969">
    <property type="entry name" value="RING ZINC FINGER PROTEIN-RELATED"/>
    <property type="match status" value="1"/>
</dbReference>
<dbReference type="PROSITE" id="PS50089">
    <property type="entry name" value="ZF_RING_2"/>
    <property type="match status" value="1"/>
</dbReference>
<feature type="domain" description="RING-type" evidence="5">
    <location>
        <begin position="74"/>
        <end position="117"/>
    </location>
</feature>
<name>A0A6A1VSH6_9ROSI</name>
<evidence type="ECO:0000256" key="3">
    <source>
        <dbReference type="ARBA" id="ARBA00022833"/>
    </source>
</evidence>
<protein>
    <submittedName>
        <fullName evidence="6">Putative E3 ubiquitin-protein ligase RHA2B</fullName>
    </submittedName>
</protein>
<dbReference type="SUPFAM" id="SSF57850">
    <property type="entry name" value="RING/U-box"/>
    <property type="match status" value="1"/>
</dbReference>
<dbReference type="InterPro" id="IPR001841">
    <property type="entry name" value="Znf_RING"/>
</dbReference>
<dbReference type="EMBL" id="RXIC02000022">
    <property type="protein sequence ID" value="KAB1215625.1"/>
    <property type="molecule type" value="Genomic_DNA"/>
</dbReference>
<keyword evidence="1" id="KW-0479">Metal-binding</keyword>
<evidence type="ECO:0000256" key="4">
    <source>
        <dbReference type="PROSITE-ProRule" id="PRU00175"/>
    </source>
</evidence>
<evidence type="ECO:0000313" key="6">
    <source>
        <dbReference type="EMBL" id="KAB1215625.1"/>
    </source>
</evidence>
<keyword evidence="7" id="KW-1185">Reference proteome</keyword>
<dbReference type="Gene3D" id="3.30.40.10">
    <property type="entry name" value="Zinc/RING finger domain, C3HC4 (zinc finger)"/>
    <property type="match status" value="1"/>
</dbReference>
<keyword evidence="3" id="KW-0862">Zinc</keyword>
<reference evidence="6 7" key="1">
    <citation type="journal article" date="2019" name="Plant Biotechnol. J.">
        <title>The red bayberry genome and genetic basis of sex determination.</title>
        <authorList>
            <person name="Jia H.M."/>
            <person name="Jia H.J."/>
            <person name="Cai Q.L."/>
            <person name="Wang Y."/>
            <person name="Zhao H.B."/>
            <person name="Yang W.F."/>
            <person name="Wang G.Y."/>
            <person name="Li Y.H."/>
            <person name="Zhan D.L."/>
            <person name="Shen Y.T."/>
            <person name="Niu Q.F."/>
            <person name="Chang L."/>
            <person name="Qiu J."/>
            <person name="Zhao L."/>
            <person name="Xie H.B."/>
            <person name="Fu W.Y."/>
            <person name="Jin J."/>
            <person name="Li X.W."/>
            <person name="Jiao Y."/>
            <person name="Zhou C.C."/>
            <person name="Tu T."/>
            <person name="Chai C.Y."/>
            <person name="Gao J.L."/>
            <person name="Fan L.J."/>
            <person name="van de Weg E."/>
            <person name="Wang J.Y."/>
            <person name="Gao Z.S."/>
        </authorList>
    </citation>
    <scope>NUCLEOTIDE SEQUENCE [LARGE SCALE GENOMIC DNA]</scope>
    <source>
        <tissue evidence="6">Leaves</tissue>
    </source>
</reference>
<dbReference type="SMART" id="SM00184">
    <property type="entry name" value="RING"/>
    <property type="match status" value="1"/>
</dbReference>
<evidence type="ECO:0000256" key="2">
    <source>
        <dbReference type="ARBA" id="ARBA00022771"/>
    </source>
</evidence>
<dbReference type="OrthoDB" id="8062037at2759"/>
<dbReference type="PANTHER" id="PTHR45969:SF81">
    <property type="entry name" value="OS08G0157400 PROTEIN"/>
    <property type="match status" value="1"/>
</dbReference>
<dbReference type="Pfam" id="PF13639">
    <property type="entry name" value="zf-RING_2"/>
    <property type="match status" value="1"/>
</dbReference>
<sequence length="135" mass="15434">MVALTSLGLLNPPQQAAHTEDHFTACVLVMDGLYPSLIPVQSVMASIKKRLPVIEYRTFVERYNLGEDHVDTVCSVCLNCVERSHEIRELLNCSHVFHRECLDRWVDESQVTCPLCRTMMLPPRQRVQAVDQIQV</sequence>
<dbReference type="InterPro" id="IPR013083">
    <property type="entry name" value="Znf_RING/FYVE/PHD"/>
</dbReference>
<gene>
    <name evidence="6" type="ORF">CJ030_MR4G007283</name>
</gene>
<evidence type="ECO:0000256" key="1">
    <source>
        <dbReference type="ARBA" id="ARBA00022723"/>
    </source>
</evidence>
<dbReference type="AlphaFoldDB" id="A0A6A1VSH6"/>
<dbReference type="SMART" id="SM00744">
    <property type="entry name" value="RINGv"/>
    <property type="match status" value="1"/>
</dbReference>
<dbReference type="InterPro" id="IPR011016">
    <property type="entry name" value="Znf_RING-CH"/>
</dbReference>
<dbReference type="GO" id="GO:0016567">
    <property type="term" value="P:protein ubiquitination"/>
    <property type="evidence" value="ECO:0007669"/>
    <property type="project" value="TreeGrafter"/>
</dbReference>
<organism evidence="6 7">
    <name type="scientific">Morella rubra</name>
    <name type="common">Chinese bayberry</name>
    <dbReference type="NCBI Taxonomy" id="262757"/>
    <lineage>
        <taxon>Eukaryota</taxon>
        <taxon>Viridiplantae</taxon>
        <taxon>Streptophyta</taxon>
        <taxon>Embryophyta</taxon>
        <taxon>Tracheophyta</taxon>
        <taxon>Spermatophyta</taxon>
        <taxon>Magnoliopsida</taxon>
        <taxon>eudicotyledons</taxon>
        <taxon>Gunneridae</taxon>
        <taxon>Pentapetalae</taxon>
        <taxon>rosids</taxon>
        <taxon>fabids</taxon>
        <taxon>Fagales</taxon>
        <taxon>Myricaceae</taxon>
        <taxon>Morella</taxon>
    </lineage>
</organism>